<evidence type="ECO:0000313" key="1">
    <source>
        <dbReference type="EMBL" id="MBP1949351.1"/>
    </source>
</evidence>
<proteinExistence type="predicted"/>
<name>A0ABS4HEL5_9BACI</name>
<gene>
    <name evidence="1" type="ORF">J2Z82_002288</name>
</gene>
<dbReference type="RefSeq" id="WP_209480852.1">
    <property type="nucleotide sequence ID" value="NZ_JAGGKK010000011.1"/>
</dbReference>
<dbReference type="Proteomes" id="UP001519328">
    <property type="component" value="Unassembled WGS sequence"/>
</dbReference>
<protein>
    <submittedName>
        <fullName evidence="1">Uncharacterized protein</fullName>
    </submittedName>
</protein>
<reference evidence="1 2" key="1">
    <citation type="submission" date="2021-03" db="EMBL/GenBank/DDBJ databases">
        <title>Genomic Encyclopedia of Type Strains, Phase IV (KMG-IV): sequencing the most valuable type-strain genomes for metagenomic binning, comparative biology and taxonomic classification.</title>
        <authorList>
            <person name="Goeker M."/>
        </authorList>
    </citation>
    <scope>NUCLEOTIDE SEQUENCE [LARGE SCALE GENOMIC DNA]</scope>
    <source>
        <strain evidence="1 2">DSM 21085</strain>
    </source>
</reference>
<accession>A0ABS4HEL5</accession>
<dbReference type="EMBL" id="JAGGKK010000011">
    <property type="protein sequence ID" value="MBP1949351.1"/>
    <property type="molecule type" value="Genomic_DNA"/>
</dbReference>
<organism evidence="1 2">
    <name type="scientific">Virgibacillus litoralis</name>
    <dbReference type="NCBI Taxonomy" id="578221"/>
    <lineage>
        <taxon>Bacteria</taxon>
        <taxon>Bacillati</taxon>
        <taxon>Bacillota</taxon>
        <taxon>Bacilli</taxon>
        <taxon>Bacillales</taxon>
        <taxon>Bacillaceae</taxon>
        <taxon>Virgibacillus</taxon>
    </lineage>
</organism>
<comment type="caution">
    <text evidence="1">The sequence shown here is derived from an EMBL/GenBank/DDBJ whole genome shotgun (WGS) entry which is preliminary data.</text>
</comment>
<keyword evidence="2" id="KW-1185">Reference proteome</keyword>
<sequence length="81" mass="9527">MQRATKYNLNEETLNFILAFEKSVPSGKVFSNKELVELFNKSTFYNEVIKEYYSTAVSKAIWWAVKRSGSWEMDRGIYTKN</sequence>
<evidence type="ECO:0000313" key="2">
    <source>
        <dbReference type="Proteomes" id="UP001519328"/>
    </source>
</evidence>